<dbReference type="PANTHER" id="PTHR47074">
    <property type="entry name" value="BNAC02G40300D PROTEIN"/>
    <property type="match status" value="1"/>
</dbReference>
<accession>A0A7G2E844</accession>
<dbReference type="InterPro" id="IPR026960">
    <property type="entry name" value="RVT-Znf"/>
</dbReference>
<evidence type="ECO:0000259" key="2">
    <source>
        <dbReference type="Pfam" id="PF13966"/>
    </source>
</evidence>
<dbReference type="Pfam" id="PF13456">
    <property type="entry name" value="RVT_3"/>
    <property type="match status" value="1"/>
</dbReference>
<proteinExistence type="predicted"/>
<dbReference type="GO" id="GO:0004523">
    <property type="term" value="F:RNA-DNA hybrid ribonuclease activity"/>
    <property type="evidence" value="ECO:0007669"/>
    <property type="project" value="InterPro"/>
</dbReference>
<dbReference type="Gene3D" id="3.30.420.10">
    <property type="entry name" value="Ribonuclease H-like superfamily/Ribonuclease H"/>
    <property type="match status" value="1"/>
</dbReference>
<feature type="domain" description="Reverse transcriptase zinc-binding" evidence="2">
    <location>
        <begin position="14"/>
        <end position="102"/>
    </location>
</feature>
<evidence type="ECO:0000313" key="3">
    <source>
        <dbReference type="EMBL" id="CAD5318382.1"/>
    </source>
</evidence>
<dbReference type="EMBL" id="LR881467">
    <property type="protein sequence ID" value="CAD5318382.1"/>
    <property type="molecule type" value="Genomic_DNA"/>
</dbReference>
<reference evidence="3 4" key="1">
    <citation type="submission" date="2020-09" db="EMBL/GenBank/DDBJ databases">
        <authorList>
            <person name="Ashkenazy H."/>
        </authorList>
    </citation>
    <scope>NUCLEOTIDE SEQUENCE [LARGE SCALE GENOMIC DNA]</scope>
    <source>
        <strain evidence="4">cv. Cdm-0</strain>
    </source>
</reference>
<dbReference type="CDD" id="cd06222">
    <property type="entry name" value="RNase_H_like"/>
    <property type="match status" value="1"/>
</dbReference>
<protein>
    <submittedName>
        <fullName evidence="3">(thale cress) hypothetical protein</fullName>
    </submittedName>
</protein>
<gene>
    <name evidence="3" type="ORF">AT9943_LOCUS6617</name>
</gene>
<dbReference type="AlphaFoldDB" id="A0A7G2E844"/>
<dbReference type="InterPro" id="IPR002156">
    <property type="entry name" value="RNaseH_domain"/>
</dbReference>
<evidence type="ECO:0000259" key="1">
    <source>
        <dbReference type="Pfam" id="PF13456"/>
    </source>
</evidence>
<dbReference type="GO" id="GO:0003676">
    <property type="term" value="F:nucleic acid binding"/>
    <property type="evidence" value="ECO:0007669"/>
    <property type="project" value="InterPro"/>
</dbReference>
<dbReference type="InterPro" id="IPR036397">
    <property type="entry name" value="RNaseH_sf"/>
</dbReference>
<dbReference type="InterPro" id="IPR012337">
    <property type="entry name" value="RNaseH-like_sf"/>
</dbReference>
<feature type="domain" description="RNase H type-1" evidence="1">
    <location>
        <begin position="214"/>
        <end position="333"/>
    </location>
</feature>
<dbReference type="SUPFAM" id="SSF53098">
    <property type="entry name" value="Ribonuclease H-like"/>
    <property type="match status" value="1"/>
</dbReference>
<dbReference type="Proteomes" id="UP000516314">
    <property type="component" value="Chromosome 2"/>
</dbReference>
<dbReference type="InterPro" id="IPR044730">
    <property type="entry name" value="RNase_H-like_dom_plant"/>
</dbReference>
<evidence type="ECO:0000313" key="4">
    <source>
        <dbReference type="Proteomes" id="UP000516314"/>
    </source>
</evidence>
<dbReference type="InterPro" id="IPR052929">
    <property type="entry name" value="RNase_H-like_EbsB-rel"/>
</dbReference>
<dbReference type="Pfam" id="PF13966">
    <property type="entry name" value="zf-RVT"/>
    <property type="match status" value="1"/>
</dbReference>
<organism evidence="3 4">
    <name type="scientific">Arabidopsis thaliana</name>
    <name type="common">Mouse-ear cress</name>
    <dbReference type="NCBI Taxonomy" id="3702"/>
    <lineage>
        <taxon>Eukaryota</taxon>
        <taxon>Viridiplantae</taxon>
        <taxon>Streptophyta</taxon>
        <taxon>Embryophyta</taxon>
        <taxon>Tracheophyta</taxon>
        <taxon>Spermatophyta</taxon>
        <taxon>Magnoliopsida</taxon>
        <taxon>eudicotyledons</taxon>
        <taxon>Gunneridae</taxon>
        <taxon>Pentapetalae</taxon>
        <taxon>rosids</taxon>
        <taxon>malvids</taxon>
        <taxon>Brassicales</taxon>
        <taxon>Brassicaceae</taxon>
        <taxon>Camelineae</taxon>
        <taxon>Arabidopsis</taxon>
    </lineage>
</organism>
<sequence>MAGMSKGSEKPGTYSSKSGYNLLKNNGLAPSPNAFSWSSLVWNLKTSPKIKSFLWKVASGILPTGVSLATRGIQAETACKRCGEQESTTHLLLHCHFASDVWRLAPISPSCADLAISEAKVLLKALKQRQNLPPVGTSVHLYPWILWNIWIARNQMVFSDRVFTAEETLVKAILDAKVWSQAQLVAAPCPTVPMPLPLHRSAPRRPIFDLILETDAVWKAVSLKCGLGWVGRDSSGSLCFKDSTSECFVASALQAEALAILAGLNYAFSRGFSSVLVKSDSKTLIDLLLSGMVTNELVGLLHDIRHLQSEFSAVSFSFIPRTANVLADVLAKCALLACPDSNPCLGAPLV</sequence>
<dbReference type="PANTHER" id="PTHR47074:SF11">
    <property type="entry name" value="REVERSE TRANSCRIPTASE-LIKE PROTEIN"/>
    <property type="match status" value="1"/>
</dbReference>
<name>A0A7G2E844_ARATH</name>